<dbReference type="InterPro" id="IPR050352">
    <property type="entry name" value="ABCG_transporters"/>
</dbReference>
<feature type="transmembrane region" description="Helical" evidence="10">
    <location>
        <begin position="511"/>
        <end position="535"/>
    </location>
</feature>
<dbReference type="GO" id="GO:0005524">
    <property type="term" value="F:ATP binding"/>
    <property type="evidence" value="ECO:0007669"/>
    <property type="project" value="UniProtKB-KW"/>
</dbReference>
<comment type="caution">
    <text evidence="12">The sequence shown here is derived from an EMBL/GenBank/DDBJ whole genome shotgun (WGS) entry which is preliminary data.</text>
</comment>
<feature type="domain" description="ABC transporter" evidence="11">
    <location>
        <begin position="58"/>
        <end position="309"/>
    </location>
</feature>
<reference evidence="12" key="1">
    <citation type="submission" date="2021-07" db="EMBL/GenBank/DDBJ databases">
        <authorList>
            <person name="Catto M.A."/>
            <person name="Jacobson A."/>
            <person name="Kennedy G."/>
            <person name="Labadie P."/>
            <person name="Hunt B.G."/>
            <person name="Srinivasan R."/>
        </authorList>
    </citation>
    <scope>NUCLEOTIDE SEQUENCE</scope>
    <source>
        <strain evidence="12">PL_HMW_Pooled</strain>
        <tissue evidence="12">Head</tissue>
    </source>
</reference>
<keyword evidence="7 10" id="KW-1133">Transmembrane helix</keyword>
<evidence type="ECO:0000256" key="8">
    <source>
        <dbReference type="ARBA" id="ARBA00023136"/>
    </source>
</evidence>
<evidence type="ECO:0000256" key="5">
    <source>
        <dbReference type="ARBA" id="ARBA00022741"/>
    </source>
</evidence>
<dbReference type="GO" id="GO:0030659">
    <property type="term" value="C:cytoplasmic vesicle membrane"/>
    <property type="evidence" value="ECO:0007669"/>
    <property type="project" value="TreeGrafter"/>
</dbReference>
<keyword evidence="4 10" id="KW-0812">Transmembrane</keyword>
<dbReference type="PANTHER" id="PTHR48041">
    <property type="entry name" value="ABC TRANSPORTER G FAMILY MEMBER 28"/>
    <property type="match status" value="1"/>
</dbReference>
<dbReference type="PANTHER" id="PTHR48041:SF139">
    <property type="entry name" value="PROTEIN SCARLET"/>
    <property type="match status" value="1"/>
</dbReference>
<name>A0AAE1GZG7_9NEOP</name>
<keyword evidence="13" id="KW-1185">Reference proteome</keyword>
<feature type="transmembrane region" description="Helical" evidence="10">
    <location>
        <begin position="486"/>
        <end position="505"/>
    </location>
</feature>
<evidence type="ECO:0000256" key="4">
    <source>
        <dbReference type="ARBA" id="ARBA00022692"/>
    </source>
</evidence>
<comment type="similarity">
    <text evidence="2">Belongs to the ABC transporter superfamily. ABCG family. Eye pigment precursor importer (TC 3.A.1.204) subfamily.</text>
</comment>
<evidence type="ECO:0000256" key="7">
    <source>
        <dbReference type="ARBA" id="ARBA00022989"/>
    </source>
</evidence>
<dbReference type="Gene3D" id="3.40.50.300">
    <property type="entry name" value="P-loop containing nucleotide triphosphate hydrolases"/>
    <property type="match status" value="1"/>
</dbReference>
<dbReference type="Pfam" id="PF01061">
    <property type="entry name" value="ABC2_membrane"/>
    <property type="match status" value="1"/>
</dbReference>
<keyword evidence="5" id="KW-0547">Nucleotide-binding</keyword>
<dbReference type="GO" id="GO:0016887">
    <property type="term" value="F:ATP hydrolysis activity"/>
    <property type="evidence" value="ECO:0007669"/>
    <property type="project" value="InterPro"/>
</dbReference>
<evidence type="ECO:0000259" key="11">
    <source>
        <dbReference type="PROSITE" id="PS50893"/>
    </source>
</evidence>
<evidence type="ECO:0000256" key="9">
    <source>
        <dbReference type="SAM" id="MobiDB-lite"/>
    </source>
</evidence>
<dbReference type="InterPro" id="IPR017871">
    <property type="entry name" value="ABC_transporter-like_CS"/>
</dbReference>
<dbReference type="InterPro" id="IPR003593">
    <property type="entry name" value="AAA+_ATPase"/>
</dbReference>
<evidence type="ECO:0000256" key="10">
    <source>
        <dbReference type="SAM" id="Phobius"/>
    </source>
</evidence>
<dbReference type="InterPro" id="IPR013525">
    <property type="entry name" value="ABC2_TM"/>
</dbReference>
<evidence type="ECO:0000256" key="2">
    <source>
        <dbReference type="ARBA" id="ARBA00005814"/>
    </source>
</evidence>
<dbReference type="AlphaFoldDB" id="A0AAE1GZG7"/>
<dbReference type="Pfam" id="PF00005">
    <property type="entry name" value="ABC_tran"/>
    <property type="match status" value="1"/>
</dbReference>
<dbReference type="Proteomes" id="UP001219518">
    <property type="component" value="Unassembled WGS sequence"/>
</dbReference>
<dbReference type="EMBL" id="JAHWGI010000289">
    <property type="protein sequence ID" value="KAK3911934.1"/>
    <property type="molecule type" value="Genomic_DNA"/>
</dbReference>
<evidence type="ECO:0000256" key="3">
    <source>
        <dbReference type="ARBA" id="ARBA00022448"/>
    </source>
</evidence>
<dbReference type="SUPFAM" id="SSF52540">
    <property type="entry name" value="P-loop containing nucleoside triphosphate hydrolases"/>
    <property type="match status" value="1"/>
</dbReference>
<keyword evidence="3" id="KW-0813">Transport</keyword>
<reference evidence="12" key="2">
    <citation type="journal article" date="2023" name="BMC Genomics">
        <title>Pest status, molecular evolution, and epigenetic factors derived from the genome assembly of Frankliniella fusca, a thysanopteran phytovirus vector.</title>
        <authorList>
            <person name="Catto M.A."/>
            <person name="Labadie P.E."/>
            <person name="Jacobson A.L."/>
            <person name="Kennedy G.G."/>
            <person name="Srinivasan R."/>
            <person name="Hunt B.G."/>
        </authorList>
    </citation>
    <scope>NUCLEOTIDE SEQUENCE</scope>
    <source>
        <strain evidence="12">PL_HMW_Pooled</strain>
    </source>
</reference>
<gene>
    <name evidence="12" type="ORF">KUF71_021503</name>
</gene>
<organism evidence="12 13">
    <name type="scientific">Frankliniella fusca</name>
    <dbReference type="NCBI Taxonomy" id="407009"/>
    <lineage>
        <taxon>Eukaryota</taxon>
        <taxon>Metazoa</taxon>
        <taxon>Ecdysozoa</taxon>
        <taxon>Arthropoda</taxon>
        <taxon>Hexapoda</taxon>
        <taxon>Insecta</taxon>
        <taxon>Pterygota</taxon>
        <taxon>Neoptera</taxon>
        <taxon>Paraneoptera</taxon>
        <taxon>Thysanoptera</taxon>
        <taxon>Terebrantia</taxon>
        <taxon>Thripoidea</taxon>
        <taxon>Thripidae</taxon>
        <taxon>Frankliniella</taxon>
    </lineage>
</organism>
<comment type="subcellular location">
    <subcellularLocation>
        <location evidence="1">Membrane</location>
        <topology evidence="1">Multi-pass membrane protein</topology>
    </subcellularLocation>
</comment>
<accession>A0AAE1GZG7</accession>
<evidence type="ECO:0000313" key="12">
    <source>
        <dbReference type="EMBL" id="KAK3911934.1"/>
    </source>
</evidence>
<dbReference type="InterPro" id="IPR003439">
    <property type="entry name" value="ABC_transporter-like_ATP-bd"/>
</dbReference>
<protein>
    <submittedName>
        <fullName evidence="12">Protein scarlet</fullName>
    </submittedName>
</protein>
<evidence type="ECO:0000313" key="13">
    <source>
        <dbReference type="Proteomes" id="UP001219518"/>
    </source>
</evidence>
<proteinExistence type="inferred from homology"/>
<evidence type="ECO:0000256" key="1">
    <source>
        <dbReference type="ARBA" id="ARBA00004141"/>
    </source>
</evidence>
<dbReference type="SMART" id="SM00382">
    <property type="entry name" value="AAA"/>
    <property type="match status" value="1"/>
</dbReference>
<keyword evidence="6" id="KW-0067">ATP-binding</keyword>
<evidence type="ECO:0000256" key="6">
    <source>
        <dbReference type="ARBA" id="ARBA00022840"/>
    </source>
</evidence>
<dbReference type="GO" id="GO:0005886">
    <property type="term" value="C:plasma membrane"/>
    <property type="evidence" value="ECO:0007669"/>
    <property type="project" value="TreeGrafter"/>
</dbReference>
<dbReference type="InterPro" id="IPR027417">
    <property type="entry name" value="P-loop_NTPase"/>
</dbReference>
<dbReference type="PROSITE" id="PS00211">
    <property type="entry name" value="ABC_TRANSPORTER_1"/>
    <property type="match status" value="1"/>
</dbReference>
<feature type="region of interest" description="Disordered" evidence="9">
    <location>
        <begin position="1"/>
        <end position="22"/>
    </location>
</feature>
<sequence length="657" mass="72197">MDTQRLVQPFTMEQADDDGDAAAGDALCDSACGTPSTGGSVGSSSVDSDTPRGVTLSWRDLSVFATGQRSGRGAPGRRIIKHVSGAVRPGALVAVMGASGAGKSTLMTALAHRSPAGVAVRGDIRVDGRPVGDFMRRLSGFLHQEDLFVAELTVREHLHFMARMRLDRRTSCWERQRKVEQLLRQLGLTAAQHTRIGTPGHDKVISGGERKRLAFATELLTEPPLLFCDEPTTGLDSYSAQQLVDLMQRMTERPRGRGKTILCTIHQPSSDLLARFHRIMLVADGRIAFIGTPEDALLFFREQGYVCPASYNPADFFIRTLACMPGSEEASKVAVRRICDRFSASDHARKMEMEVLQDLGERDKEAAWGDEPAPVEPPLWPQKLWLLTGRSMLQVARDPSIQGLRILQKVAIAVMAGLCYLGTVSVSQTGVMSVQGALFILVSENTFSPMYSVLGVFPSELPLYLREHSAGLYGPGAFYMSKVLSMLPGLVVEPLLFAVLAYWLAGLRDDLYAFALTAVIAILTMNVSTACGFFFSTAFESVPTAMAYLVPFDYVLMITSGVFVKLSTLPSYVSWTQYLSWLMYANEAMSILQWEGVGNITCPDATLPCLQDGEHVLDHYSFDASHLSRNMIAMAVLYALFHSLGLICLWRRVRRLQ</sequence>
<keyword evidence="8 10" id="KW-0472">Membrane</keyword>
<dbReference type="PROSITE" id="PS50893">
    <property type="entry name" value="ABC_TRANSPORTER_2"/>
    <property type="match status" value="1"/>
</dbReference>
<feature type="transmembrane region" description="Helical" evidence="10">
    <location>
        <begin position="631"/>
        <end position="650"/>
    </location>
</feature>
<dbReference type="GO" id="GO:0140359">
    <property type="term" value="F:ABC-type transporter activity"/>
    <property type="evidence" value="ECO:0007669"/>
    <property type="project" value="InterPro"/>
</dbReference>